<sequence>MVYQEVQRALVTVKGVLFLVFFAVGCVGIVSTQAIGLKLLKAGSESRQKLIDLTRTQFVALMTFVVSFMSPCKITITHDPNSVPESNYFRVDYKGNLVSSLSPNCVFIGNHQIYTDWLFIWFINQSSRLGGHFHIIMKNLSEIPVLGYGMKNFNFMFLSRRWESDKAMLSGQLATIDSNARGVGPSNKDNKEHWPYSVLIYPEGTVVSENTKQRSAKFLAGKGLPPLKHVLFPRVRGLYLTLRGLRKSATVVYDATCGYGGLKPEDCGEDLFSLKNVFLRGNGPRASHYYIRAWKLSDIPLGDENTATDDFDEEHLAVFEKWLTQVWFEKDKLMASFYQHGRFIDPNSNTSNTLNKVNRNTVTADFKVRQISDVVGAFGTLAFFVILINLIWVSVSSFLA</sequence>
<proteinExistence type="inferred from homology"/>
<evidence type="ECO:0000256" key="2">
    <source>
        <dbReference type="ARBA" id="ARBA00022679"/>
    </source>
</evidence>
<dbReference type="InterPro" id="IPR002123">
    <property type="entry name" value="Plipid/glycerol_acylTrfase"/>
</dbReference>
<dbReference type="CDD" id="cd07990">
    <property type="entry name" value="LPLAT_LCLAT1-like"/>
    <property type="match status" value="1"/>
</dbReference>
<dbReference type="GO" id="GO:0016746">
    <property type="term" value="F:acyltransferase activity"/>
    <property type="evidence" value="ECO:0007669"/>
    <property type="project" value="UniProtKB-KW"/>
</dbReference>
<dbReference type="GO" id="GO:0005783">
    <property type="term" value="C:endoplasmic reticulum"/>
    <property type="evidence" value="ECO:0007669"/>
    <property type="project" value="TreeGrafter"/>
</dbReference>
<dbReference type="STRING" id="559304.G8YCB3"/>
<feature type="domain" description="Phospholipid/glycerol acyltransferase" evidence="5">
    <location>
        <begin position="105"/>
        <end position="239"/>
    </location>
</feature>
<protein>
    <submittedName>
        <fullName evidence="6">Piso0_002326 protein</fullName>
    </submittedName>
</protein>
<dbReference type="Pfam" id="PF16076">
    <property type="entry name" value="Acyltransf_C"/>
    <property type="match status" value="1"/>
</dbReference>
<dbReference type="SMART" id="SM00563">
    <property type="entry name" value="PlsC"/>
    <property type="match status" value="1"/>
</dbReference>
<dbReference type="GO" id="GO:0036149">
    <property type="term" value="P:phosphatidylinositol acyl-chain remodeling"/>
    <property type="evidence" value="ECO:0007669"/>
    <property type="project" value="TreeGrafter"/>
</dbReference>
<dbReference type="EMBL" id="FO082050">
    <property type="protein sequence ID" value="CCE82594.1"/>
    <property type="molecule type" value="Genomic_DNA"/>
</dbReference>
<dbReference type="PANTHER" id="PTHR10983">
    <property type="entry name" value="1-ACYLGLYCEROL-3-PHOSPHATE ACYLTRANSFERASE-RELATED"/>
    <property type="match status" value="1"/>
</dbReference>
<evidence type="ECO:0000313" key="6">
    <source>
        <dbReference type="EMBL" id="CCE82594.1"/>
    </source>
</evidence>
<dbReference type="OMA" id="FYIREFR"/>
<dbReference type="FunCoup" id="G8YCB3">
    <property type="interactions" value="446"/>
</dbReference>
<dbReference type="eggNOG" id="KOG1505">
    <property type="taxonomic scope" value="Eukaryota"/>
</dbReference>
<feature type="transmembrane region" description="Helical" evidence="4">
    <location>
        <begin position="16"/>
        <end position="37"/>
    </location>
</feature>
<dbReference type="AlphaFoldDB" id="G8YCB3"/>
<dbReference type="InterPro" id="IPR032098">
    <property type="entry name" value="Acyltransf_C"/>
</dbReference>
<accession>G8YCB3</accession>
<dbReference type="PANTHER" id="PTHR10983:SF16">
    <property type="entry name" value="LYSOCARDIOLIPIN ACYLTRANSFERASE 1"/>
    <property type="match status" value="1"/>
</dbReference>
<comment type="similarity">
    <text evidence="1">Belongs to the 1-acyl-sn-glycerol-3-phosphate acyltransferase family.</text>
</comment>
<evidence type="ECO:0000256" key="1">
    <source>
        <dbReference type="ARBA" id="ARBA00008655"/>
    </source>
</evidence>
<keyword evidence="2" id="KW-0808">Transferase</keyword>
<name>G8YCB3_PICSO</name>
<organism evidence="6 7">
    <name type="scientific">Pichia sorbitophila (strain ATCC MYA-4447 / BCRC 22081 / CBS 7064 / NBRC 10061 / NRRL Y-12695)</name>
    <name type="common">Hybrid yeast</name>
    <dbReference type="NCBI Taxonomy" id="559304"/>
    <lineage>
        <taxon>Eukaryota</taxon>
        <taxon>Fungi</taxon>
        <taxon>Dikarya</taxon>
        <taxon>Ascomycota</taxon>
        <taxon>Saccharomycotina</taxon>
        <taxon>Pichiomycetes</taxon>
        <taxon>Debaryomycetaceae</taxon>
        <taxon>Millerozyma</taxon>
    </lineage>
</organism>
<keyword evidence="4" id="KW-0472">Membrane</keyword>
<keyword evidence="4" id="KW-0812">Transmembrane</keyword>
<dbReference type="OrthoDB" id="189226at2759"/>
<keyword evidence="3" id="KW-0012">Acyltransferase</keyword>
<dbReference type="InParanoid" id="G8YCB3"/>
<dbReference type="SUPFAM" id="SSF69593">
    <property type="entry name" value="Glycerol-3-phosphate (1)-acyltransferase"/>
    <property type="match status" value="1"/>
</dbReference>
<dbReference type="HOGENOM" id="CLU_041844_3_2_1"/>
<feature type="transmembrane region" description="Helical" evidence="4">
    <location>
        <begin position="374"/>
        <end position="395"/>
    </location>
</feature>
<gene>
    <name evidence="6" type="primary">Piso0_002326</name>
    <name evidence="6" type="ORF">GNLVRS01_PISO0J09601g</name>
</gene>
<evidence type="ECO:0000256" key="3">
    <source>
        <dbReference type="ARBA" id="ARBA00023315"/>
    </source>
</evidence>
<evidence type="ECO:0000256" key="4">
    <source>
        <dbReference type="SAM" id="Phobius"/>
    </source>
</evidence>
<dbReference type="Proteomes" id="UP000005222">
    <property type="component" value="Chromosome J"/>
</dbReference>
<evidence type="ECO:0000259" key="5">
    <source>
        <dbReference type="SMART" id="SM00563"/>
    </source>
</evidence>
<reference evidence="6 7" key="1">
    <citation type="journal article" date="2012" name="G3 (Bethesda)">
        <title>Pichia sorbitophila, an interspecies yeast hybrid reveals early steps of genome resolution following polyploidization.</title>
        <authorList>
            <person name="Leh Louis V."/>
            <person name="Despons L."/>
            <person name="Friedrich A."/>
            <person name="Martin T."/>
            <person name="Durrens P."/>
            <person name="Casaregola S."/>
            <person name="Neuveglise C."/>
            <person name="Fairhead C."/>
            <person name="Marck C."/>
            <person name="Cruz J.A."/>
            <person name="Straub M.L."/>
            <person name="Kugler V."/>
            <person name="Sacerdot C."/>
            <person name="Uzunov Z."/>
            <person name="Thierry A."/>
            <person name="Weiss S."/>
            <person name="Bleykasten C."/>
            <person name="De Montigny J."/>
            <person name="Jacques N."/>
            <person name="Jung P."/>
            <person name="Lemaire M."/>
            <person name="Mallet S."/>
            <person name="Morel G."/>
            <person name="Richard G.F."/>
            <person name="Sarkar A."/>
            <person name="Savel G."/>
            <person name="Schacherer J."/>
            <person name="Seret M.L."/>
            <person name="Talla E."/>
            <person name="Samson G."/>
            <person name="Jubin C."/>
            <person name="Poulain J."/>
            <person name="Vacherie B."/>
            <person name="Barbe V."/>
            <person name="Pelletier E."/>
            <person name="Sherman D.J."/>
            <person name="Westhof E."/>
            <person name="Weissenbach J."/>
            <person name="Baret P.V."/>
            <person name="Wincker P."/>
            <person name="Gaillardin C."/>
            <person name="Dujon B."/>
            <person name="Souciet J.L."/>
        </authorList>
    </citation>
    <scope>NUCLEOTIDE SEQUENCE [LARGE SCALE GENOMIC DNA]</scope>
    <source>
        <strain evidence="7">ATCC MYA-4447 / BCRC 22081 / CBS 7064 / NBRC 10061 / NRRL Y-12695</strain>
    </source>
</reference>
<keyword evidence="4" id="KW-1133">Transmembrane helix</keyword>
<keyword evidence="7" id="KW-1185">Reference proteome</keyword>
<dbReference type="Pfam" id="PF01553">
    <property type="entry name" value="Acyltransferase"/>
    <property type="match status" value="1"/>
</dbReference>
<evidence type="ECO:0000313" key="7">
    <source>
        <dbReference type="Proteomes" id="UP000005222"/>
    </source>
</evidence>